<dbReference type="EMBL" id="CP073078">
    <property type="protein sequence ID" value="QUD88372.1"/>
    <property type="molecule type" value="Genomic_DNA"/>
</dbReference>
<gene>
    <name evidence="1" type="ORF">KCG34_00300</name>
</gene>
<dbReference type="InterPro" id="IPR025444">
    <property type="entry name" value="Monooxy_af470"/>
</dbReference>
<dbReference type="KEGG" id="caul:KCG34_00300"/>
<protein>
    <submittedName>
        <fullName evidence="1">DUF4188 domain-containing protein</fullName>
    </submittedName>
</protein>
<proteinExistence type="predicted"/>
<reference evidence="1" key="1">
    <citation type="submission" date="2021-04" db="EMBL/GenBank/DDBJ databases">
        <title>The complete genome sequence of Caulobacter sp. S6.</title>
        <authorList>
            <person name="Tang Y."/>
            <person name="Ouyang W."/>
            <person name="Liu Q."/>
            <person name="Huang B."/>
            <person name="Guo Z."/>
            <person name="Lei P."/>
        </authorList>
    </citation>
    <scope>NUCLEOTIDE SEQUENCE</scope>
    <source>
        <strain evidence="1">S6</strain>
    </source>
</reference>
<sequence>MVQIIDRRVGAEIEGDFVLFLIGMRINKPWKIGSWLPVAQAMPKMLAELARQPDLGLLHVRSHFGFPNVMAIQYWRSFDHLEAYARARDKVHLPAWQAFNKAVGSNGDVGIWHETYLVSPGRYEAIYNNMPRYGLGAAGDIVDAVGFRQEARQRVKAAIKASAEV</sequence>
<dbReference type="AlphaFoldDB" id="A0A975G0M9"/>
<organism evidence="1 2">
    <name type="scientific">Phenylobacterium montanum</name>
    <dbReference type="NCBI Taxonomy" id="2823693"/>
    <lineage>
        <taxon>Bacteria</taxon>
        <taxon>Pseudomonadati</taxon>
        <taxon>Pseudomonadota</taxon>
        <taxon>Alphaproteobacteria</taxon>
        <taxon>Caulobacterales</taxon>
        <taxon>Caulobacteraceae</taxon>
        <taxon>Phenylobacterium</taxon>
    </lineage>
</organism>
<evidence type="ECO:0000313" key="2">
    <source>
        <dbReference type="Proteomes" id="UP000676409"/>
    </source>
</evidence>
<dbReference type="RefSeq" id="WP_211938423.1">
    <property type="nucleotide sequence ID" value="NZ_CP073078.1"/>
</dbReference>
<dbReference type="Proteomes" id="UP000676409">
    <property type="component" value="Chromosome"/>
</dbReference>
<keyword evidence="2" id="KW-1185">Reference proteome</keyword>
<accession>A0A975G0M9</accession>
<evidence type="ECO:0000313" key="1">
    <source>
        <dbReference type="EMBL" id="QUD88372.1"/>
    </source>
</evidence>
<dbReference type="Pfam" id="PF13826">
    <property type="entry name" value="Monooxy_af470-like"/>
    <property type="match status" value="1"/>
</dbReference>
<name>A0A975G0M9_9CAUL</name>